<keyword evidence="5" id="KW-1185">Reference proteome</keyword>
<proteinExistence type="predicted"/>
<feature type="region of interest" description="Disordered" evidence="2">
    <location>
        <begin position="395"/>
        <end position="415"/>
    </location>
</feature>
<name>A0A5C7H5H7_9ROSI</name>
<comment type="caution">
    <text evidence="4">The sequence shown here is derived from an EMBL/GenBank/DDBJ whole genome shotgun (WGS) entry which is preliminary data.</text>
</comment>
<keyword evidence="1" id="KW-0862">Zinc</keyword>
<sequence>MGAACCVAARDATLSNRTQHEPTHRSITCSPSWSFRWDQRRVAGEVEDSSYQISHGNSRNGCREIKGAIDSERGNLSDGGSLENFGTPASLKSPVHEEMGVNSLTLPSDISMASNFSTELRSIASNNSVEVKNLAESPNIADTSAQKLSFSVSSSFSTPNAEPLSTHAHILPPSSTPSRRARRSPGHRLLRQVSDSRILGLKSPNNYSVSEGRSSFVLSACSNDLTAGSYGGSSDGWSMRTFSELVASSQRERWSFDSERFGRGNISGSSSRFSCSSSVDLQICGACSKLLSERSSWCSQRIVANSELSVVAVLVCGHVYHAECLEIMTVDTDRYDPACPICTVGEKQVAKMSRKALKAEAELKAKHYKISRNRVVDSYLDDDFEDFDYQKDAKQKGKSPKVEASCSTKSSSSKPFLRRHFSLGSKWTRSLTENDSVRKKGFWARYRKD</sequence>
<evidence type="ECO:0000259" key="3">
    <source>
        <dbReference type="PROSITE" id="PS50089"/>
    </source>
</evidence>
<keyword evidence="1" id="KW-0863">Zinc-finger</keyword>
<accession>A0A5C7H5H7</accession>
<feature type="compositionally biased region" description="Low complexity" evidence="2">
    <location>
        <begin position="405"/>
        <end position="414"/>
    </location>
</feature>
<dbReference type="SUPFAM" id="SSF57850">
    <property type="entry name" value="RING/U-box"/>
    <property type="match status" value="1"/>
</dbReference>
<feature type="compositionally biased region" description="Basic residues" evidence="2">
    <location>
        <begin position="179"/>
        <end position="189"/>
    </location>
</feature>
<dbReference type="AlphaFoldDB" id="A0A5C7H5H7"/>
<dbReference type="InterPro" id="IPR001841">
    <property type="entry name" value="Znf_RING"/>
</dbReference>
<dbReference type="PANTHER" id="PTHR31150:SF32">
    <property type="entry name" value="RING_U-BOX SUPERFAMILY PROTEIN"/>
    <property type="match status" value="1"/>
</dbReference>
<feature type="region of interest" description="Disordered" evidence="2">
    <location>
        <begin position="159"/>
        <end position="189"/>
    </location>
</feature>
<feature type="domain" description="RING-type" evidence="3">
    <location>
        <begin position="284"/>
        <end position="343"/>
    </location>
</feature>
<dbReference type="InterPro" id="IPR013083">
    <property type="entry name" value="Znf_RING/FYVE/PHD"/>
</dbReference>
<evidence type="ECO:0000313" key="5">
    <source>
        <dbReference type="Proteomes" id="UP000323000"/>
    </source>
</evidence>
<evidence type="ECO:0000256" key="1">
    <source>
        <dbReference type="PROSITE-ProRule" id="PRU00175"/>
    </source>
</evidence>
<evidence type="ECO:0000256" key="2">
    <source>
        <dbReference type="SAM" id="MobiDB-lite"/>
    </source>
</evidence>
<dbReference type="Proteomes" id="UP000323000">
    <property type="component" value="Chromosome 10"/>
</dbReference>
<dbReference type="GO" id="GO:0008270">
    <property type="term" value="F:zinc ion binding"/>
    <property type="evidence" value="ECO:0007669"/>
    <property type="project" value="UniProtKB-KW"/>
</dbReference>
<evidence type="ECO:0000313" key="4">
    <source>
        <dbReference type="EMBL" id="TXG52177.1"/>
    </source>
</evidence>
<keyword evidence="1" id="KW-0479">Metal-binding</keyword>
<dbReference type="OrthoDB" id="1938835at2759"/>
<organism evidence="4 5">
    <name type="scientific">Acer yangbiense</name>
    <dbReference type="NCBI Taxonomy" id="1000413"/>
    <lineage>
        <taxon>Eukaryota</taxon>
        <taxon>Viridiplantae</taxon>
        <taxon>Streptophyta</taxon>
        <taxon>Embryophyta</taxon>
        <taxon>Tracheophyta</taxon>
        <taxon>Spermatophyta</taxon>
        <taxon>Magnoliopsida</taxon>
        <taxon>eudicotyledons</taxon>
        <taxon>Gunneridae</taxon>
        <taxon>Pentapetalae</taxon>
        <taxon>rosids</taxon>
        <taxon>malvids</taxon>
        <taxon>Sapindales</taxon>
        <taxon>Sapindaceae</taxon>
        <taxon>Hippocastanoideae</taxon>
        <taxon>Acereae</taxon>
        <taxon>Acer</taxon>
    </lineage>
</organism>
<dbReference type="PANTHER" id="PTHR31150">
    <property type="entry name" value="EXPRESSED PROTEIN"/>
    <property type="match status" value="1"/>
</dbReference>
<protein>
    <recommendedName>
        <fullName evidence="3">RING-type domain-containing protein</fullName>
    </recommendedName>
</protein>
<dbReference type="Gene3D" id="3.30.40.10">
    <property type="entry name" value="Zinc/RING finger domain, C3HC4 (zinc finger)"/>
    <property type="match status" value="1"/>
</dbReference>
<reference evidence="5" key="1">
    <citation type="journal article" date="2019" name="Gigascience">
        <title>De novo genome assembly of the endangered Acer yangbiense, a plant species with extremely small populations endemic to Yunnan Province, China.</title>
        <authorList>
            <person name="Yang J."/>
            <person name="Wariss H.M."/>
            <person name="Tao L."/>
            <person name="Zhang R."/>
            <person name="Yun Q."/>
            <person name="Hollingsworth P."/>
            <person name="Dao Z."/>
            <person name="Luo G."/>
            <person name="Guo H."/>
            <person name="Ma Y."/>
            <person name="Sun W."/>
        </authorList>
    </citation>
    <scope>NUCLEOTIDE SEQUENCE [LARGE SCALE GENOMIC DNA]</scope>
    <source>
        <strain evidence="5">cv. Malutang</strain>
    </source>
</reference>
<dbReference type="PROSITE" id="PS50089">
    <property type="entry name" value="ZF_RING_2"/>
    <property type="match status" value="1"/>
</dbReference>
<dbReference type="EMBL" id="VAHF01000010">
    <property type="protein sequence ID" value="TXG52177.1"/>
    <property type="molecule type" value="Genomic_DNA"/>
</dbReference>
<gene>
    <name evidence="4" type="ORF">EZV62_021346</name>
</gene>
<feature type="region of interest" description="Disordered" evidence="2">
    <location>
        <begin position="71"/>
        <end position="93"/>
    </location>
</feature>